<keyword evidence="4" id="KW-0812">Transmembrane</keyword>
<evidence type="ECO:0000313" key="5">
    <source>
        <dbReference type="EMBL" id="GAA1203387.1"/>
    </source>
</evidence>
<dbReference type="EMBL" id="BAAALM010000007">
    <property type="protein sequence ID" value="GAA1203387.1"/>
    <property type="molecule type" value="Genomic_DNA"/>
</dbReference>
<dbReference type="Gene3D" id="3.90.550.10">
    <property type="entry name" value="Spore Coat Polysaccharide Biosynthesis Protein SpsA, Chain A"/>
    <property type="match status" value="1"/>
</dbReference>
<accession>A0ABP4FZN2</accession>
<evidence type="ECO:0000256" key="4">
    <source>
        <dbReference type="SAM" id="Phobius"/>
    </source>
</evidence>
<name>A0ABP4FZN2_9PSEU</name>
<sequence length="321" mass="35460">MVVCDNCTDDTAEIAHRRGVRVFTTEGNTDKKAGALNQALAVLLPELEPTDHLLVMDADSVLAADFLETSRDILARNPDVGAVGGVFHGHSGGGLIGALQRNEYARYAREIHRKSGRASVLTGTGSVFRVSVLRDVAAARGGELPGIPGRVYDTLALTEDNEITLAIKTLGWRAVSPRRCRVTTEIMTTWGDLWKQRLRWQRGALENLRNYGVNRVTLPYVAKQVVMYLGIVAIALLLVGTVLFITMGDYGPPRGFWLAVTAVFVVERIVTVRRRGWRATLLAAPLVIEFLYDLFQQAVFVRAAFDAVFTRSTEWHHATDE</sequence>
<feature type="transmembrane region" description="Helical" evidence="4">
    <location>
        <begin position="225"/>
        <end position="248"/>
    </location>
</feature>
<evidence type="ECO:0000256" key="2">
    <source>
        <dbReference type="ARBA" id="ARBA00022676"/>
    </source>
</evidence>
<organism evidence="5 6">
    <name type="scientific">Prauserella alba</name>
    <dbReference type="NCBI Taxonomy" id="176898"/>
    <lineage>
        <taxon>Bacteria</taxon>
        <taxon>Bacillati</taxon>
        <taxon>Actinomycetota</taxon>
        <taxon>Actinomycetes</taxon>
        <taxon>Pseudonocardiales</taxon>
        <taxon>Pseudonocardiaceae</taxon>
        <taxon>Prauserella</taxon>
    </lineage>
</organism>
<evidence type="ECO:0000313" key="6">
    <source>
        <dbReference type="Proteomes" id="UP001500467"/>
    </source>
</evidence>
<evidence type="ECO:0000256" key="1">
    <source>
        <dbReference type="ARBA" id="ARBA00006739"/>
    </source>
</evidence>
<dbReference type="SUPFAM" id="SSF53448">
    <property type="entry name" value="Nucleotide-diphospho-sugar transferases"/>
    <property type="match status" value="1"/>
</dbReference>
<keyword evidence="3" id="KW-0808">Transferase</keyword>
<comment type="similarity">
    <text evidence="1">Belongs to the glycosyltransferase 2 family.</text>
</comment>
<keyword evidence="2" id="KW-0328">Glycosyltransferase</keyword>
<comment type="caution">
    <text evidence="5">The sequence shown here is derived from an EMBL/GenBank/DDBJ whole genome shotgun (WGS) entry which is preliminary data.</text>
</comment>
<proteinExistence type="inferred from homology"/>
<dbReference type="CDD" id="cd06423">
    <property type="entry name" value="CESA_like"/>
    <property type="match status" value="1"/>
</dbReference>
<dbReference type="InterPro" id="IPR029044">
    <property type="entry name" value="Nucleotide-diphossugar_trans"/>
</dbReference>
<dbReference type="PANTHER" id="PTHR43630:SF1">
    <property type="entry name" value="POLY-BETA-1,6-N-ACETYL-D-GLUCOSAMINE SYNTHASE"/>
    <property type="match status" value="1"/>
</dbReference>
<evidence type="ECO:0008006" key="7">
    <source>
        <dbReference type="Google" id="ProtNLM"/>
    </source>
</evidence>
<reference evidence="6" key="1">
    <citation type="journal article" date="2019" name="Int. J. Syst. Evol. Microbiol.">
        <title>The Global Catalogue of Microorganisms (GCM) 10K type strain sequencing project: providing services to taxonomists for standard genome sequencing and annotation.</title>
        <authorList>
            <consortium name="The Broad Institute Genomics Platform"/>
            <consortium name="The Broad Institute Genome Sequencing Center for Infectious Disease"/>
            <person name="Wu L."/>
            <person name="Ma J."/>
        </authorList>
    </citation>
    <scope>NUCLEOTIDE SEQUENCE [LARGE SCALE GENOMIC DNA]</scope>
    <source>
        <strain evidence="6">JCM 13022</strain>
    </source>
</reference>
<keyword evidence="4" id="KW-0472">Membrane</keyword>
<feature type="transmembrane region" description="Helical" evidence="4">
    <location>
        <begin position="254"/>
        <end position="271"/>
    </location>
</feature>
<protein>
    <recommendedName>
        <fullName evidence="7">Glycosyltransferase, catalytic subunit of cellulose synthase and poly-beta-1,6-N-acetylglucosamine synthase</fullName>
    </recommendedName>
</protein>
<dbReference type="Pfam" id="PF13641">
    <property type="entry name" value="Glyco_tranf_2_3"/>
    <property type="match status" value="1"/>
</dbReference>
<keyword evidence="6" id="KW-1185">Reference proteome</keyword>
<gene>
    <name evidence="5" type="ORF">GCM10009675_21180</name>
</gene>
<keyword evidence="4" id="KW-1133">Transmembrane helix</keyword>
<dbReference type="Proteomes" id="UP001500467">
    <property type="component" value="Unassembled WGS sequence"/>
</dbReference>
<evidence type="ECO:0000256" key="3">
    <source>
        <dbReference type="ARBA" id="ARBA00022679"/>
    </source>
</evidence>
<dbReference type="PANTHER" id="PTHR43630">
    <property type="entry name" value="POLY-BETA-1,6-N-ACETYL-D-GLUCOSAMINE SYNTHASE"/>
    <property type="match status" value="1"/>
</dbReference>